<organism evidence="11 12">
    <name type="scientific">Polypterus senegalus</name>
    <name type="common">Senegal bichir</name>
    <dbReference type="NCBI Taxonomy" id="55291"/>
    <lineage>
        <taxon>Eukaryota</taxon>
        <taxon>Metazoa</taxon>
        <taxon>Chordata</taxon>
        <taxon>Craniata</taxon>
        <taxon>Vertebrata</taxon>
        <taxon>Euteleostomi</taxon>
        <taxon>Actinopterygii</taxon>
        <taxon>Polypteriformes</taxon>
        <taxon>Polypteridae</taxon>
        <taxon>Polypterus</taxon>
    </lineage>
</organism>
<dbReference type="Pfam" id="PF00001">
    <property type="entry name" value="7tm_1"/>
    <property type="match status" value="1"/>
</dbReference>
<gene>
    <name evidence="11" type="primary">Ccr5</name>
    <name evidence="11" type="ORF">GTO96_0012028</name>
</gene>
<feature type="transmembrane region" description="Helical" evidence="9">
    <location>
        <begin position="274"/>
        <end position="294"/>
    </location>
</feature>
<dbReference type="SUPFAM" id="SSF81321">
    <property type="entry name" value="Family A G protein-coupled receptor-like"/>
    <property type="match status" value="1"/>
</dbReference>
<comment type="subcellular location">
    <subcellularLocation>
        <location evidence="1">Cell membrane</location>
        <topology evidence="1">Multi-pass membrane protein</topology>
    </subcellularLocation>
</comment>
<keyword evidence="12" id="KW-1185">Reference proteome</keyword>
<accession>A0A8X8BJS9</accession>
<dbReference type="InterPro" id="IPR000276">
    <property type="entry name" value="GPCR_Rhodpsn"/>
</dbReference>
<reference evidence="11 12" key="1">
    <citation type="journal article" date="2021" name="Cell">
        <title>Tracing the genetic footprints of vertebrate landing in non-teleost ray-finned fishes.</title>
        <authorList>
            <person name="Bi X."/>
            <person name="Wang K."/>
            <person name="Yang L."/>
            <person name="Pan H."/>
            <person name="Jiang H."/>
            <person name="Wei Q."/>
            <person name="Fang M."/>
            <person name="Yu H."/>
            <person name="Zhu C."/>
            <person name="Cai Y."/>
            <person name="He Y."/>
            <person name="Gan X."/>
            <person name="Zeng H."/>
            <person name="Yu D."/>
            <person name="Zhu Y."/>
            <person name="Jiang H."/>
            <person name="Qiu Q."/>
            <person name="Yang H."/>
            <person name="Zhang Y.E."/>
            <person name="Wang W."/>
            <person name="Zhu M."/>
            <person name="He S."/>
            <person name="Zhang G."/>
        </authorList>
    </citation>
    <scope>NUCLEOTIDE SEQUENCE [LARGE SCALE GENOMIC DNA]</scope>
    <source>
        <strain evidence="11">Bchr_013</strain>
    </source>
</reference>
<keyword evidence="5" id="KW-0297">G-protein coupled receptor</keyword>
<dbReference type="Proteomes" id="UP000886611">
    <property type="component" value="Unassembled WGS sequence"/>
</dbReference>
<evidence type="ECO:0000259" key="10">
    <source>
        <dbReference type="PROSITE" id="PS50262"/>
    </source>
</evidence>
<dbReference type="GO" id="GO:0043005">
    <property type="term" value="C:neuron projection"/>
    <property type="evidence" value="ECO:0007669"/>
    <property type="project" value="TreeGrafter"/>
</dbReference>
<dbReference type="PANTHER" id="PTHR24229">
    <property type="entry name" value="NEUROPEPTIDES RECEPTOR"/>
    <property type="match status" value="1"/>
</dbReference>
<evidence type="ECO:0000256" key="3">
    <source>
        <dbReference type="ARBA" id="ARBA00022692"/>
    </source>
</evidence>
<evidence type="ECO:0000256" key="6">
    <source>
        <dbReference type="ARBA" id="ARBA00023136"/>
    </source>
</evidence>
<feature type="transmembrane region" description="Helical" evidence="9">
    <location>
        <begin position="121"/>
        <end position="144"/>
    </location>
</feature>
<evidence type="ECO:0000313" key="12">
    <source>
        <dbReference type="Proteomes" id="UP000886611"/>
    </source>
</evidence>
<comment type="caution">
    <text evidence="11">The sequence shown here is derived from an EMBL/GenBank/DDBJ whole genome shotgun (WGS) entry which is preliminary data.</text>
</comment>
<dbReference type="PANTHER" id="PTHR24229:SF6">
    <property type="entry name" value="SOMATOSTATIN RECEPTOR TYPE 2"/>
    <property type="match status" value="1"/>
</dbReference>
<feature type="domain" description="G-protein coupled receptors family 1 profile" evidence="10">
    <location>
        <begin position="22"/>
        <end position="285"/>
    </location>
</feature>
<feature type="transmembrane region" description="Helical" evidence="9">
    <location>
        <begin position="41"/>
        <end position="60"/>
    </location>
</feature>
<evidence type="ECO:0000313" key="11">
    <source>
        <dbReference type="EMBL" id="KAG2457484.1"/>
    </source>
</evidence>
<dbReference type="Gene3D" id="1.20.1070.10">
    <property type="entry name" value="Rhodopsin 7-helix transmembrane proteins"/>
    <property type="match status" value="1"/>
</dbReference>
<dbReference type="PRINTS" id="PR00237">
    <property type="entry name" value="GPCRRHODOPSN"/>
</dbReference>
<dbReference type="GO" id="GO:0071392">
    <property type="term" value="P:cellular response to estradiol stimulus"/>
    <property type="evidence" value="ECO:0007669"/>
    <property type="project" value="TreeGrafter"/>
</dbReference>
<dbReference type="AlphaFoldDB" id="A0A8X8BJS9"/>
<dbReference type="GO" id="GO:0071385">
    <property type="term" value="P:cellular response to glucocorticoid stimulus"/>
    <property type="evidence" value="ECO:0007669"/>
    <property type="project" value="TreeGrafter"/>
</dbReference>
<dbReference type="GO" id="GO:0004994">
    <property type="term" value="F:somatostatin receptor activity"/>
    <property type="evidence" value="ECO:0007669"/>
    <property type="project" value="TreeGrafter"/>
</dbReference>
<evidence type="ECO:0000256" key="2">
    <source>
        <dbReference type="ARBA" id="ARBA00022475"/>
    </source>
</evidence>
<keyword evidence="2" id="KW-1003">Cell membrane</keyword>
<keyword evidence="7" id="KW-0675">Receptor</keyword>
<evidence type="ECO:0000256" key="8">
    <source>
        <dbReference type="ARBA" id="ARBA00023224"/>
    </source>
</evidence>
<dbReference type="GO" id="GO:0005886">
    <property type="term" value="C:plasma membrane"/>
    <property type="evidence" value="ECO:0007669"/>
    <property type="project" value="UniProtKB-SubCell"/>
</dbReference>
<keyword evidence="6 9" id="KW-0472">Membrane</keyword>
<protein>
    <submittedName>
        <fullName evidence="11">CCR5 protein</fullName>
    </submittedName>
</protein>
<dbReference type="CDD" id="cd00637">
    <property type="entry name" value="7tm_classA_rhodopsin-like"/>
    <property type="match status" value="1"/>
</dbReference>
<feature type="transmembrane region" description="Helical" evidence="9">
    <location>
        <begin position="6"/>
        <end position="29"/>
    </location>
</feature>
<dbReference type="InterPro" id="IPR017452">
    <property type="entry name" value="GPCR_Rhodpsn_7TM"/>
</dbReference>
<proteinExistence type="predicted"/>
<feature type="transmembrane region" description="Helical" evidence="9">
    <location>
        <begin position="189"/>
        <end position="207"/>
    </location>
</feature>
<dbReference type="PROSITE" id="PS50262">
    <property type="entry name" value="G_PROTEIN_RECEP_F1_2"/>
    <property type="match status" value="1"/>
</dbReference>
<dbReference type="GO" id="GO:0042923">
    <property type="term" value="F:neuropeptide binding"/>
    <property type="evidence" value="ECO:0007669"/>
    <property type="project" value="TreeGrafter"/>
</dbReference>
<keyword evidence="4 9" id="KW-1133">Transmembrane helix</keyword>
<evidence type="ECO:0000256" key="4">
    <source>
        <dbReference type="ARBA" id="ARBA00022989"/>
    </source>
</evidence>
<feature type="non-terminal residue" evidence="11">
    <location>
        <position position="1"/>
    </location>
</feature>
<evidence type="ECO:0000256" key="7">
    <source>
        <dbReference type="ARBA" id="ARBA00023170"/>
    </source>
</evidence>
<sequence>MEPATVVIYVCRTLVSVVGIVGNLILLLSLWCKSKVKTFDIFLMGLALANLVESVLVDMVDITLELLNMNPATWFCLTLKFMSGLGETTSILFTVLICIFRYQKLKDAVFRVNLPTPLDTVWVAWVLSGAVWAVAFCFSLPSVFLSHGYDGFYENVSTKCSSSLFECPRSNCSLGHIAYKTTYLAMTNVLPLLIIAIFSIFILKVLLQNRRVAAGKLAGEKPLGKMTSTSRRSNISVIAALCIFEVVWILHMIFQYTADIDKFAFWSECDFFISAVYSTGSPYIYGFGNNVFLLRR</sequence>
<keyword evidence="3 9" id="KW-0812">Transmembrane</keyword>
<evidence type="ECO:0000256" key="9">
    <source>
        <dbReference type="SAM" id="Phobius"/>
    </source>
</evidence>
<feature type="non-terminal residue" evidence="11">
    <location>
        <position position="296"/>
    </location>
</feature>
<dbReference type="EMBL" id="JAATIS010008546">
    <property type="protein sequence ID" value="KAG2457484.1"/>
    <property type="molecule type" value="Genomic_DNA"/>
</dbReference>
<feature type="transmembrane region" description="Helical" evidence="9">
    <location>
        <begin position="72"/>
        <end position="100"/>
    </location>
</feature>
<keyword evidence="8" id="KW-0807">Transducer</keyword>
<name>A0A8X8BJS9_POLSE</name>
<evidence type="ECO:0000256" key="5">
    <source>
        <dbReference type="ARBA" id="ARBA00023040"/>
    </source>
</evidence>
<feature type="transmembrane region" description="Helical" evidence="9">
    <location>
        <begin position="235"/>
        <end position="254"/>
    </location>
</feature>
<evidence type="ECO:0000256" key="1">
    <source>
        <dbReference type="ARBA" id="ARBA00004651"/>
    </source>
</evidence>